<dbReference type="PATRIC" id="fig|1125718.3.peg.651"/>
<dbReference type="Proteomes" id="UP000002941">
    <property type="component" value="Unassembled WGS sequence"/>
</dbReference>
<gene>
    <name evidence="2" type="ORF">HMPREF1318_2458</name>
</gene>
<sequence>MDYDRPDGTTIQIALKKRAADGQSHGSLFINPGGPGGSGIERTAQGRSRWACHQCTDTPPL</sequence>
<reference evidence="2 3" key="1">
    <citation type="submission" date="2012-05" db="EMBL/GenBank/DDBJ databases">
        <authorList>
            <person name="Harkins D.M."/>
            <person name="Madupu R."/>
            <person name="Durkin A.S."/>
            <person name="Torralba M."/>
            <person name="Methe B."/>
            <person name="Sutton G.G."/>
            <person name="Nelson K.E."/>
        </authorList>
    </citation>
    <scope>NUCLEOTIDE SEQUENCE [LARGE SCALE GENOMIC DNA]</scope>
    <source>
        <strain evidence="2 3">F0489</strain>
    </source>
</reference>
<keyword evidence="3" id="KW-1185">Reference proteome</keyword>
<organism evidence="2 3">
    <name type="scientific">Actinomyces massiliensis F0489</name>
    <dbReference type="NCBI Taxonomy" id="1125718"/>
    <lineage>
        <taxon>Bacteria</taxon>
        <taxon>Bacillati</taxon>
        <taxon>Actinomycetota</taxon>
        <taxon>Actinomycetes</taxon>
        <taxon>Actinomycetales</taxon>
        <taxon>Actinomycetaceae</taxon>
        <taxon>Actinomyces</taxon>
    </lineage>
</organism>
<name>J0XDL4_9ACTO</name>
<comment type="caution">
    <text evidence="2">The sequence shown here is derived from an EMBL/GenBank/DDBJ whole genome shotgun (WGS) entry which is preliminary data.</text>
</comment>
<evidence type="ECO:0000256" key="1">
    <source>
        <dbReference type="SAM" id="MobiDB-lite"/>
    </source>
</evidence>
<evidence type="ECO:0000313" key="3">
    <source>
        <dbReference type="Proteomes" id="UP000002941"/>
    </source>
</evidence>
<accession>J0XDL4</accession>
<dbReference type="AlphaFoldDB" id="J0XDL4"/>
<protein>
    <submittedName>
        <fullName evidence="2">Uncharacterized protein</fullName>
    </submittedName>
</protein>
<proteinExistence type="predicted"/>
<feature type="region of interest" description="Disordered" evidence="1">
    <location>
        <begin position="21"/>
        <end position="46"/>
    </location>
</feature>
<evidence type="ECO:0000313" key="2">
    <source>
        <dbReference type="EMBL" id="EJF46806.1"/>
    </source>
</evidence>
<dbReference type="EMBL" id="AKFT01000045">
    <property type="protein sequence ID" value="EJF46806.1"/>
    <property type="molecule type" value="Genomic_DNA"/>
</dbReference>